<dbReference type="PRINTS" id="PR00081">
    <property type="entry name" value="GDHRDH"/>
</dbReference>
<dbReference type="PRINTS" id="PR00080">
    <property type="entry name" value="SDRFAMILY"/>
</dbReference>
<dbReference type="CDD" id="cd05327">
    <property type="entry name" value="retinol-DH_like_SDR_c_like"/>
    <property type="match status" value="1"/>
</dbReference>
<keyword evidence="1" id="KW-0560">Oxidoreductase</keyword>
<dbReference type="Pfam" id="PF00106">
    <property type="entry name" value="adh_short"/>
    <property type="match status" value="1"/>
</dbReference>
<dbReference type="AlphaFoldDB" id="A0AAW1KH21"/>
<reference evidence="3 4" key="1">
    <citation type="journal article" date="2024" name="BMC Genomics">
        <title>De novo assembly and annotation of Popillia japonica's genome with initial clues to its potential as an invasive pest.</title>
        <authorList>
            <person name="Cucini C."/>
            <person name="Boschi S."/>
            <person name="Funari R."/>
            <person name="Cardaioli E."/>
            <person name="Iannotti N."/>
            <person name="Marturano G."/>
            <person name="Paoli F."/>
            <person name="Bruttini M."/>
            <person name="Carapelli A."/>
            <person name="Frati F."/>
            <person name="Nardi F."/>
        </authorList>
    </citation>
    <scope>NUCLEOTIDE SEQUENCE [LARGE SCALE GENOMIC DNA]</scope>
    <source>
        <strain evidence="3">DMR45628</strain>
    </source>
</reference>
<sequence>MISLLSLLTFTSIIAVCVKIYWKLSTRWNDSYTCLVGKTVIITGANTGLGYYTALDVASRGARVILACRNRDRAEAARLKIMKLTNNTNVVYKLVDLASLQSVRQFAEDINRNEARLDILVNNAGLGFLENNEFTADGIQYLLHTNHVSHFLLTHLLIDKLKSSSPSRVINVSSIAASRSKLTVENINEINKIPPVGLHTVLRDSQLYSTTKLCNILFTIELSRRLAGTGVTTNALHPGVINTEFFRGLTGILRAFTALAGTLILLTPEEGAQTQIYLAVSKDVEDISGKLFANCRQIGLYSVAKTSNLAEKLWEKSEELANISSDEKIRFHIN</sequence>
<evidence type="ECO:0000313" key="3">
    <source>
        <dbReference type="EMBL" id="KAK9717814.1"/>
    </source>
</evidence>
<comment type="caution">
    <text evidence="3">The sequence shown here is derived from an EMBL/GenBank/DDBJ whole genome shotgun (WGS) entry which is preliminary data.</text>
</comment>
<protein>
    <submittedName>
        <fullName evidence="3">Short chain dehydrogenase</fullName>
    </submittedName>
</protein>
<dbReference type="Gene3D" id="3.40.50.720">
    <property type="entry name" value="NAD(P)-binding Rossmann-like Domain"/>
    <property type="match status" value="1"/>
</dbReference>
<dbReference type="PANTHER" id="PTHR43157:SF31">
    <property type="entry name" value="PHOSPHATIDYLINOSITOL-GLYCAN BIOSYNTHESIS CLASS F PROTEIN"/>
    <property type="match status" value="1"/>
</dbReference>
<dbReference type="PANTHER" id="PTHR43157">
    <property type="entry name" value="PHOSPHATIDYLINOSITOL-GLYCAN BIOSYNTHESIS CLASS F PROTEIN-RELATED"/>
    <property type="match status" value="1"/>
</dbReference>
<proteinExistence type="inferred from homology"/>
<evidence type="ECO:0000256" key="1">
    <source>
        <dbReference type="ARBA" id="ARBA00023002"/>
    </source>
</evidence>
<dbReference type="SUPFAM" id="SSF51735">
    <property type="entry name" value="NAD(P)-binding Rossmann-fold domains"/>
    <property type="match status" value="1"/>
</dbReference>
<dbReference type="InterPro" id="IPR036291">
    <property type="entry name" value="NAD(P)-bd_dom_sf"/>
</dbReference>
<evidence type="ECO:0000313" key="4">
    <source>
        <dbReference type="Proteomes" id="UP001458880"/>
    </source>
</evidence>
<organism evidence="3 4">
    <name type="scientific">Popillia japonica</name>
    <name type="common">Japanese beetle</name>
    <dbReference type="NCBI Taxonomy" id="7064"/>
    <lineage>
        <taxon>Eukaryota</taxon>
        <taxon>Metazoa</taxon>
        <taxon>Ecdysozoa</taxon>
        <taxon>Arthropoda</taxon>
        <taxon>Hexapoda</taxon>
        <taxon>Insecta</taxon>
        <taxon>Pterygota</taxon>
        <taxon>Neoptera</taxon>
        <taxon>Endopterygota</taxon>
        <taxon>Coleoptera</taxon>
        <taxon>Polyphaga</taxon>
        <taxon>Scarabaeiformia</taxon>
        <taxon>Scarabaeidae</taxon>
        <taxon>Rutelinae</taxon>
        <taxon>Popillia</taxon>
    </lineage>
</organism>
<dbReference type="Proteomes" id="UP001458880">
    <property type="component" value="Unassembled WGS sequence"/>
</dbReference>
<dbReference type="EMBL" id="JASPKY010000236">
    <property type="protein sequence ID" value="KAK9717814.1"/>
    <property type="molecule type" value="Genomic_DNA"/>
</dbReference>
<evidence type="ECO:0000256" key="2">
    <source>
        <dbReference type="RuleBase" id="RU000363"/>
    </source>
</evidence>
<dbReference type="GO" id="GO:0016491">
    <property type="term" value="F:oxidoreductase activity"/>
    <property type="evidence" value="ECO:0007669"/>
    <property type="project" value="UniProtKB-KW"/>
</dbReference>
<keyword evidence="4" id="KW-1185">Reference proteome</keyword>
<gene>
    <name evidence="3" type="ORF">QE152_g23535</name>
</gene>
<comment type="similarity">
    <text evidence="2">Belongs to the short-chain dehydrogenases/reductases (SDR) family.</text>
</comment>
<name>A0AAW1KH21_POPJA</name>
<accession>A0AAW1KH21</accession>
<dbReference type="InterPro" id="IPR002347">
    <property type="entry name" value="SDR_fam"/>
</dbReference>